<evidence type="ECO:0000313" key="3">
    <source>
        <dbReference type="Proteomes" id="UP000807025"/>
    </source>
</evidence>
<dbReference type="Proteomes" id="UP000807025">
    <property type="component" value="Unassembled WGS sequence"/>
</dbReference>
<feature type="region of interest" description="Disordered" evidence="1">
    <location>
        <begin position="1"/>
        <end position="42"/>
    </location>
</feature>
<dbReference type="AlphaFoldDB" id="A0A9P6A2X6"/>
<evidence type="ECO:0000313" key="2">
    <source>
        <dbReference type="EMBL" id="KAF9497878.1"/>
    </source>
</evidence>
<keyword evidence="3" id="KW-1185">Reference proteome</keyword>
<accession>A0A9P6A2X6</accession>
<name>A0A9P6A2X6_PLEER</name>
<evidence type="ECO:0000256" key="1">
    <source>
        <dbReference type="SAM" id="MobiDB-lite"/>
    </source>
</evidence>
<comment type="caution">
    <text evidence="2">The sequence shown here is derived from an EMBL/GenBank/DDBJ whole genome shotgun (WGS) entry which is preliminary data.</text>
</comment>
<feature type="compositionally biased region" description="Low complexity" evidence="1">
    <location>
        <begin position="22"/>
        <end position="39"/>
    </location>
</feature>
<feature type="compositionally biased region" description="Polar residues" evidence="1">
    <location>
        <begin position="1"/>
        <end position="12"/>
    </location>
</feature>
<dbReference type="EMBL" id="MU154541">
    <property type="protein sequence ID" value="KAF9497878.1"/>
    <property type="molecule type" value="Genomic_DNA"/>
</dbReference>
<sequence>MTRLRQSSTVVGNASGLVGANGSRQPSSSTKPSSTSEGSATAGDTCQVFSARNDIWAHPPNFHHCPSPQVSAHHRAYIAPTSLLPLTGPIVVTIRNAANIALALVKAHRHTIAHGCSTPQRPPGHSLPHVLISRRLYIRHPCLMLDRRAMEWKMRGRQMPYVAPVDWGF</sequence>
<protein>
    <submittedName>
        <fullName evidence="2">Uncharacterized protein</fullName>
    </submittedName>
</protein>
<proteinExistence type="predicted"/>
<reference evidence="2" key="1">
    <citation type="submission" date="2020-11" db="EMBL/GenBank/DDBJ databases">
        <authorList>
            <consortium name="DOE Joint Genome Institute"/>
            <person name="Ahrendt S."/>
            <person name="Riley R."/>
            <person name="Andreopoulos W."/>
            <person name="Labutti K."/>
            <person name="Pangilinan J."/>
            <person name="Ruiz-Duenas F.J."/>
            <person name="Barrasa J.M."/>
            <person name="Sanchez-Garcia M."/>
            <person name="Camarero S."/>
            <person name="Miyauchi S."/>
            <person name="Serrano A."/>
            <person name="Linde D."/>
            <person name="Babiker R."/>
            <person name="Drula E."/>
            <person name="Ayuso-Fernandez I."/>
            <person name="Pacheco R."/>
            <person name="Padilla G."/>
            <person name="Ferreira P."/>
            <person name="Barriuso J."/>
            <person name="Kellner H."/>
            <person name="Castanera R."/>
            <person name="Alfaro M."/>
            <person name="Ramirez L."/>
            <person name="Pisabarro A.G."/>
            <person name="Kuo A."/>
            <person name="Tritt A."/>
            <person name="Lipzen A."/>
            <person name="He G."/>
            <person name="Yan M."/>
            <person name="Ng V."/>
            <person name="Cullen D."/>
            <person name="Martin F."/>
            <person name="Rosso M.-N."/>
            <person name="Henrissat B."/>
            <person name="Hibbett D."/>
            <person name="Martinez A.T."/>
            <person name="Grigoriev I.V."/>
        </authorList>
    </citation>
    <scope>NUCLEOTIDE SEQUENCE</scope>
    <source>
        <strain evidence="2">ATCC 90797</strain>
    </source>
</reference>
<gene>
    <name evidence="2" type="ORF">BDN71DRAFT_1444333</name>
</gene>
<organism evidence="2 3">
    <name type="scientific">Pleurotus eryngii</name>
    <name type="common">Boletus of the steppes</name>
    <dbReference type="NCBI Taxonomy" id="5323"/>
    <lineage>
        <taxon>Eukaryota</taxon>
        <taxon>Fungi</taxon>
        <taxon>Dikarya</taxon>
        <taxon>Basidiomycota</taxon>
        <taxon>Agaricomycotina</taxon>
        <taxon>Agaricomycetes</taxon>
        <taxon>Agaricomycetidae</taxon>
        <taxon>Agaricales</taxon>
        <taxon>Pleurotineae</taxon>
        <taxon>Pleurotaceae</taxon>
        <taxon>Pleurotus</taxon>
    </lineage>
</organism>